<dbReference type="PROSITE" id="PS51781">
    <property type="entry name" value="SH3B"/>
    <property type="match status" value="1"/>
</dbReference>
<gene>
    <name evidence="4" type="ORF">J2S07_000526</name>
</gene>
<accession>A0ABT9UZV7</accession>
<feature type="domain" description="SLH" evidence="2">
    <location>
        <begin position="431"/>
        <end position="487"/>
    </location>
</feature>
<comment type="caution">
    <text evidence="4">The sequence shown here is derived from an EMBL/GenBank/DDBJ whole genome shotgun (WGS) entry which is preliminary data.</text>
</comment>
<dbReference type="Pfam" id="PF01464">
    <property type="entry name" value="SLT"/>
    <property type="match status" value="1"/>
</dbReference>
<feature type="domain" description="SLH" evidence="2">
    <location>
        <begin position="306"/>
        <end position="366"/>
    </location>
</feature>
<dbReference type="InterPro" id="IPR051465">
    <property type="entry name" value="Cell_Envelope_Struct_Comp"/>
</dbReference>
<feature type="domain" description="SLH" evidence="2">
    <location>
        <begin position="367"/>
        <end position="430"/>
    </location>
</feature>
<dbReference type="PROSITE" id="PS51272">
    <property type="entry name" value="SLH"/>
    <property type="match status" value="3"/>
</dbReference>
<feature type="signal peptide" evidence="1">
    <location>
        <begin position="1"/>
        <end position="23"/>
    </location>
</feature>
<dbReference type="Gene3D" id="2.30.30.40">
    <property type="entry name" value="SH3 Domains"/>
    <property type="match status" value="1"/>
</dbReference>
<evidence type="ECO:0000259" key="3">
    <source>
        <dbReference type="PROSITE" id="PS51781"/>
    </source>
</evidence>
<evidence type="ECO:0000256" key="1">
    <source>
        <dbReference type="SAM" id="SignalP"/>
    </source>
</evidence>
<dbReference type="SUPFAM" id="SSF53955">
    <property type="entry name" value="Lysozyme-like"/>
    <property type="match status" value="1"/>
</dbReference>
<feature type="chain" id="PRO_5046903509" description="Lytic transglycosylase" evidence="1">
    <location>
        <begin position="24"/>
        <end position="487"/>
    </location>
</feature>
<dbReference type="Gene3D" id="1.10.530.10">
    <property type="match status" value="1"/>
</dbReference>
<name>A0ABT9UZV7_9BACL</name>
<feature type="domain" description="SH3b" evidence="3">
    <location>
        <begin position="238"/>
        <end position="310"/>
    </location>
</feature>
<keyword evidence="5" id="KW-1185">Reference proteome</keyword>
<dbReference type="Proteomes" id="UP001231362">
    <property type="component" value="Unassembled WGS sequence"/>
</dbReference>
<dbReference type="InterPro" id="IPR023346">
    <property type="entry name" value="Lysozyme-like_dom_sf"/>
</dbReference>
<sequence length="487" mass="54712">MKNLLKVLAVFLITAGASTFVKAADTEASTQDIRQACKYNSTAKVNPDFKTLNCLLTETALAYDVPPEIVKAVAEGESKDWRQFDTNGNAIVTGDNGIGIMQITNQSQYNEQQLKDDIVYNIQAGVETLDKMFKRTDLPTINNKERDVLENWYFAIMAYNGTKPVNSPIVQATGQPNSNAYQEKIKRLINEFELIKLADLPFKKEDFSYDSNSTNNIEFVTKNYSFNLPFTKSKYAFKVGQKVTATTAVNIRTSPSTDSAAKGKTSTGEVLTITGPFQYENKKNHFVWYPVKRSDGTTGYVASSYLKYRFTDIPAKHYAEDEIDYLVDRGILKGVGNDKFGVGQGLTRWQAVVLLTRANHVSLDNRPDPGFKDVPQNHPYYKEIAAAVDVNLFNGVSDTEFKPDKTLTRAEMAVVLQRLYQFPATTMKIPFTDVKENWYKDEVARLYASGITDGVTKSTFGPGNTVTREQFAVFLVRSMDKSYRLTR</sequence>
<keyword evidence="1" id="KW-0732">Signal</keyword>
<protein>
    <recommendedName>
        <fullName evidence="6">Lytic transglycosylase</fullName>
    </recommendedName>
</protein>
<dbReference type="InterPro" id="IPR001119">
    <property type="entry name" value="SLH_dom"/>
</dbReference>
<dbReference type="EMBL" id="JAUSTU010000002">
    <property type="protein sequence ID" value="MDQ0154222.1"/>
    <property type="molecule type" value="Genomic_DNA"/>
</dbReference>
<dbReference type="PANTHER" id="PTHR43308">
    <property type="entry name" value="OUTER MEMBRANE PROTEIN ALPHA-RELATED"/>
    <property type="match status" value="1"/>
</dbReference>
<evidence type="ECO:0000313" key="4">
    <source>
        <dbReference type="EMBL" id="MDQ0154222.1"/>
    </source>
</evidence>
<evidence type="ECO:0008006" key="6">
    <source>
        <dbReference type="Google" id="ProtNLM"/>
    </source>
</evidence>
<evidence type="ECO:0000259" key="2">
    <source>
        <dbReference type="PROSITE" id="PS51272"/>
    </source>
</evidence>
<reference evidence="4 5" key="1">
    <citation type="submission" date="2023-07" db="EMBL/GenBank/DDBJ databases">
        <title>Genomic Encyclopedia of Type Strains, Phase IV (KMG-IV): sequencing the most valuable type-strain genomes for metagenomic binning, comparative biology and taxonomic classification.</title>
        <authorList>
            <person name="Goeker M."/>
        </authorList>
    </citation>
    <scope>NUCLEOTIDE SEQUENCE [LARGE SCALE GENOMIC DNA]</scope>
    <source>
        <strain evidence="4 5">DSM 23948</strain>
    </source>
</reference>
<organism evidence="4 5">
    <name type="scientific">Anoxybacillus andreesenii</name>
    <dbReference type="NCBI Taxonomy" id="1325932"/>
    <lineage>
        <taxon>Bacteria</taxon>
        <taxon>Bacillati</taxon>
        <taxon>Bacillota</taxon>
        <taxon>Bacilli</taxon>
        <taxon>Bacillales</taxon>
        <taxon>Anoxybacillaceae</taxon>
        <taxon>Anoxybacillus</taxon>
    </lineage>
</organism>
<dbReference type="Pfam" id="PF08239">
    <property type="entry name" value="SH3_3"/>
    <property type="match status" value="1"/>
</dbReference>
<proteinExistence type="predicted"/>
<dbReference type="InterPro" id="IPR003646">
    <property type="entry name" value="SH3-like_bac-type"/>
</dbReference>
<dbReference type="InterPro" id="IPR008258">
    <property type="entry name" value="Transglycosylase_SLT_dom_1"/>
</dbReference>
<dbReference type="RefSeq" id="WP_307148837.1">
    <property type="nucleotide sequence ID" value="NZ_JAUSTU010000002.1"/>
</dbReference>
<dbReference type="Pfam" id="PF00395">
    <property type="entry name" value="SLH"/>
    <property type="match status" value="3"/>
</dbReference>
<evidence type="ECO:0000313" key="5">
    <source>
        <dbReference type="Proteomes" id="UP001231362"/>
    </source>
</evidence>